<dbReference type="InterPro" id="IPR051488">
    <property type="entry name" value="WD_repeat_striatin"/>
</dbReference>
<keyword evidence="5" id="KW-1185">Reference proteome</keyword>
<dbReference type="OrthoDB" id="727118at2759"/>
<proteinExistence type="predicted"/>
<name>A0A1G4MF38_LACFM</name>
<reference evidence="5" key="1">
    <citation type="submission" date="2016-03" db="EMBL/GenBank/DDBJ databases">
        <authorList>
            <person name="Devillers H."/>
        </authorList>
    </citation>
    <scope>NUCLEOTIDE SEQUENCE [LARGE SCALE GENOMIC DNA]</scope>
</reference>
<evidence type="ECO:0000259" key="3">
    <source>
        <dbReference type="Pfam" id="PF08232"/>
    </source>
</evidence>
<dbReference type="OMA" id="ERDRITW"/>
<feature type="domain" description="Striatin N-terminal" evidence="3">
    <location>
        <begin position="11"/>
        <end position="56"/>
    </location>
</feature>
<dbReference type="AlphaFoldDB" id="A0A1G4MF38"/>
<evidence type="ECO:0000313" key="5">
    <source>
        <dbReference type="Proteomes" id="UP000190831"/>
    </source>
</evidence>
<dbReference type="STRING" id="4955.A0A1G4MF38"/>
<feature type="compositionally biased region" description="Basic and acidic residues" evidence="2">
    <location>
        <begin position="162"/>
        <end position="180"/>
    </location>
</feature>
<sequence>MSHSLPSAMYTLPGVMHYLQTEFTKNERDRIAWELERCEMKSRIALLEGENRTLRYELSTLKMKHPTELNNLDTSIQEPLLLKSKLAVQENVKEIVYLLKSPNVTDQLNTLTDKTDEMHMLESLNLGRGVNSGSGAIQTSNREGGVNYLDQSFNGADTLAESTERPPEQSHNNPRDRTNVEDSDTDTIIPEEMPHNRSKSEGRPRASSLFASKNGDAPPKLFLRCKRLRYHLASVDKLVVSNFNMLTYGRDGLMKHWMIEPNLNCNDKLTKSFHGCAPELLGLYWLDSQKFLTVDNYGLKVWSINENDPLLKLDVFQASTELKFDDILNIDFKNKWLVLTKIDKVHIWEVLRTKNNLKIGSKYTVQATSKIADSILGMTEKSLIVFYEDFCELVIYNFQGEVLQKVSLKDTIEKGRKAQTFNDVHVGKLYLNKQSSKLLIQLDNLISIYSFDRKKIILAEALHNVPTSVVFRSPRDYVVFAYDDGLVEVRKIEIFHKILKKYNHYDEEDEYETEDSLKHLQPLDDSEEDIIDDLRQNSHKGVIIDVTEIDSAPVIVSGGEDGIIRLERVVEVDK</sequence>
<dbReference type="Pfam" id="PF08232">
    <property type="entry name" value="Striatin"/>
    <property type="match status" value="1"/>
</dbReference>
<feature type="region of interest" description="Disordered" evidence="2">
    <location>
        <begin position="132"/>
        <end position="151"/>
    </location>
</feature>
<dbReference type="PANTHER" id="PTHR15653:SF0">
    <property type="entry name" value="CONNECTOR OF KINASE TO AP-1, ISOFORM E"/>
    <property type="match status" value="1"/>
</dbReference>
<protein>
    <submittedName>
        <fullName evidence="4">LAFE_0F07206g1_1</fullName>
    </submittedName>
</protein>
<dbReference type="Proteomes" id="UP000190831">
    <property type="component" value="Chromosome F"/>
</dbReference>
<dbReference type="InterPro" id="IPR013258">
    <property type="entry name" value="Striatin_N"/>
</dbReference>
<organism evidence="4 5">
    <name type="scientific">Lachancea fermentati</name>
    <name type="common">Zygosaccharomyces fermentati</name>
    <dbReference type="NCBI Taxonomy" id="4955"/>
    <lineage>
        <taxon>Eukaryota</taxon>
        <taxon>Fungi</taxon>
        <taxon>Dikarya</taxon>
        <taxon>Ascomycota</taxon>
        <taxon>Saccharomycotina</taxon>
        <taxon>Saccharomycetes</taxon>
        <taxon>Saccharomycetales</taxon>
        <taxon>Saccharomycetaceae</taxon>
        <taxon>Lachancea</taxon>
    </lineage>
</organism>
<dbReference type="SUPFAM" id="SSF50978">
    <property type="entry name" value="WD40 repeat-like"/>
    <property type="match status" value="1"/>
</dbReference>
<feature type="compositionally biased region" description="Basic and acidic residues" evidence="2">
    <location>
        <begin position="192"/>
        <end position="204"/>
    </location>
</feature>
<evidence type="ECO:0000313" key="4">
    <source>
        <dbReference type="EMBL" id="SCW02473.1"/>
    </source>
</evidence>
<gene>
    <name evidence="4" type="ORF">LAFE_0F07206G</name>
</gene>
<keyword evidence="1" id="KW-0175">Coiled coil</keyword>
<dbReference type="InterPro" id="IPR036322">
    <property type="entry name" value="WD40_repeat_dom_sf"/>
</dbReference>
<dbReference type="PANTHER" id="PTHR15653">
    <property type="entry name" value="STRIATIN"/>
    <property type="match status" value="1"/>
</dbReference>
<feature type="compositionally biased region" description="Polar residues" evidence="2">
    <location>
        <begin position="132"/>
        <end position="142"/>
    </location>
</feature>
<accession>A0A1G4MF38</accession>
<evidence type="ECO:0000256" key="2">
    <source>
        <dbReference type="SAM" id="MobiDB-lite"/>
    </source>
</evidence>
<dbReference type="EMBL" id="LT598490">
    <property type="protein sequence ID" value="SCW02473.1"/>
    <property type="molecule type" value="Genomic_DNA"/>
</dbReference>
<feature type="region of interest" description="Disordered" evidence="2">
    <location>
        <begin position="159"/>
        <end position="212"/>
    </location>
</feature>
<evidence type="ECO:0000256" key="1">
    <source>
        <dbReference type="ARBA" id="ARBA00023054"/>
    </source>
</evidence>